<dbReference type="SUPFAM" id="SSF53474">
    <property type="entry name" value="alpha/beta-Hydrolases"/>
    <property type="match status" value="1"/>
</dbReference>
<keyword evidence="2 5" id="KW-0012">Acyltransferase</keyword>
<evidence type="ECO:0000256" key="2">
    <source>
        <dbReference type="HAMAP-Rule" id="MF_00296"/>
    </source>
</evidence>
<dbReference type="PANTHER" id="PTHR32268:SF11">
    <property type="entry name" value="HOMOSERINE O-ACETYLTRANSFERASE"/>
    <property type="match status" value="1"/>
</dbReference>
<reference evidence="5 6" key="1">
    <citation type="submission" date="2020-05" db="EMBL/GenBank/DDBJ databases">
        <title>Sulfurimonas marisnigri, sp. nov., and Sulfurimonas baltica, sp. nov., manganese oxide reducing chemolithoautotrophs of the class Epsilonproteobacteria isolated from the pelagic redoxclines of the Black and Baltic Seas and emended description of the genus Sulfurimonas.</title>
        <authorList>
            <person name="Henkel J.V."/>
            <person name="Laudan C."/>
            <person name="Werner J."/>
            <person name="Neu T."/>
            <person name="Plewe S."/>
            <person name="Sproer C."/>
            <person name="Bunk B."/>
            <person name="Schulz-Vogt H.N."/>
        </authorList>
    </citation>
    <scope>NUCLEOTIDE SEQUENCE [LARGE SCALE GENOMIC DNA]</scope>
    <source>
        <strain evidence="5 6">SoZ1</strain>
    </source>
</reference>
<dbReference type="Proteomes" id="UP000593836">
    <property type="component" value="Chromosome"/>
</dbReference>
<dbReference type="HAMAP" id="MF_00296">
    <property type="entry name" value="MetX_acyltransf"/>
    <property type="match status" value="1"/>
</dbReference>
<dbReference type="PANTHER" id="PTHR32268">
    <property type="entry name" value="HOMOSERINE O-ACETYLTRANSFERASE"/>
    <property type="match status" value="1"/>
</dbReference>
<comment type="subcellular location">
    <subcellularLocation>
        <location evidence="2">Cytoplasm</location>
    </subcellularLocation>
</comment>
<dbReference type="Pfam" id="PF00561">
    <property type="entry name" value="Abhydrolase_1"/>
    <property type="match status" value="1"/>
</dbReference>
<comment type="catalytic activity">
    <reaction evidence="2">
        <text>L-homoserine + acetyl-CoA = O-acetyl-L-homoserine + CoA</text>
        <dbReference type="Rhea" id="RHEA:13701"/>
        <dbReference type="ChEBI" id="CHEBI:57287"/>
        <dbReference type="ChEBI" id="CHEBI:57288"/>
        <dbReference type="ChEBI" id="CHEBI:57476"/>
        <dbReference type="ChEBI" id="CHEBI:57716"/>
        <dbReference type="EC" id="2.3.1.31"/>
    </reaction>
</comment>
<feature type="active site" evidence="2 3">
    <location>
        <position position="348"/>
    </location>
</feature>
<feature type="domain" description="AB hydrolase-1" evidence="4">
    <location>
        <begin position="43"/>
        <end position="354"/>
    </location>
</feature>
<keyword evidence="2" id="KW-0963">Cytoplasm</keyword>
<feature type="active site" description="Nucleophile" evidence="2 3">
    <location>
        <position position="148"/>
    </location>
</feature>
<gene>
    <name evidence="2" type="primary">metXA</name>
    <name evidence="5" type="ORF">HUE87_04645</name>
</gene>
<protein>
    <recommendedName>
        <fullName evidence="2">Homoserine O-acetyltransferase</fullName>
        <shortName evidence="2">HAT</shortName>
        <ecNumber evidence="2">2.3.1.31</ecNumber>
    </recommendedName>
    <alternativeName>
        <fullName evidence="2">Homoserine transacetylase</fullName>
        <shortName evidence="2">HTA</shortName>
    </alternativeName>
</protein>
<feature type="binding site" evidence="2">
    <location>
        <position position="220"/>
    </location>
    <ligand>
        <name>substrate</name>
    </ligand>
</feature>
<organism evidence="5 6">
    <name type="scientific">Candidatus Sulfurimonas marisnigri</name>
    <dbReference type="NCBI Taxonomy" id="2740405"/>
    <lineage>
        <taxon>Bacteria</taxon>
        <taxon>Pseudomonadati</taxon>
        <taxon>Campylobacterota</taxon>
        <taxon>Epsilonproteobacteria</taxon>
        <taxon>Campylobacterales</taxon>
        <taxon>Sulfurimonadaceae</taxon>
        <taxon>Sulfurimonas</taxon>
    </lineage>
</organism>
<sequence>MSLNLKTHTEHFTNPLYLESGRILEPYDIAYETYGELNDDKSNVIVICHALTGSHHCAGTYEDENKAGWWDGLIGSGKAINTDKYFVICSNVIGSCFGSSGPMSPKVPHHEPYRYKFPVVTIKDMVKAQRILFDRLDIHRVYAILGGSMGGMQALQFAIHYPNFATKIISMAATHATQPWAIAFNKVAQESILKDPDFKQGYYDPEVIKEQGLSGMAVGRMAGHISFLSHESMRKKFGREYKRDDGLYELFGKFQVESYLEYNGYNFTKWFDPLAYLYITKAINLFDLSRGFDSLSEAMTKVTAELHLISFRNDQLFKNFEMKELSDTLTEIGNKNHHYIDIDSDYGHDAFLVELDKFQDYVTDVLK</sequence>
<feature type="active site" evidence="2 3">
    <location>
        <position position="314"/>
    </location>
</feature>
<dbReference type="EC" id="2.3.1.31" evidence="2"/>
<name>A0A7S7RRC6_9BACT</name>
<dbReference type="Gene3D" id="1.10.1740.110">
    <property type="match status" value="1"/>
</dbReference>
<dbReference type="GO" id="GO:0009086">
    <property type="term" value="P:methionine biosynthetic process"/>
    <property type="evidence" value="ECO:0007669"/>
    <property type="project" value="UniProtKB-UniRule"/>
</dbReference>
<dbReference type="UniPathway" id="UPA00051">
    <property type="reaction ID" value="UER00074"/>
</dbReference>
<dbReference type="Gene3D" id="3.40.50.1820">
    <property type="entry name" value="alpha/beta hydrolase"/>
    <property type="match status" value="1"/>
</dbReference>
<dbReference type="AlphaFoldDB" id="A0A7S7RRC6"/>
<evidence type="ECO:0000256" key="3">
    <source>
        <dbReference type="PIRSR" id="PIRSR000443-1"/>
    </source>
</evidence>
<dbReference type="InterPro" id="IPR029058">
    <property type="entry name" value="AB_hydrolase_fold"/>
</dbReference>
<keyword evidence="1 2" id="KW-0808">Transferase</keyword>
<comment type="similarity">
    <text evidence="2">Belongs to the AB hydrolase superfamily. MetX family.</text>
</comment>
<dbReference type="NCBIfam" id="TIGR01392">
    <property type="entry name" value="homoserO_Ac_trn"/>
    <property type="match status" value="1"/>
</dbReference>
<dbReference type="EMBL" id="CP054493">
    <property type="protein sequence ID" value="QOY55528.1"/>
    <property type="molecule type" value="Genomic_DNA"/>
</dbReference>
<comment type="pathway">
    <text evidence="2">Amino-acid biosynthesis; L-methionine biosynthesis via de novo pathway; O-acetyl-L-homoserine from L-homoserine: step 1/1.</text>
</comment>
<keyword evidence="2" id="KW-0028">Amino-acid biosynthesis</keyword>
<comment type="function">
    <text evidence="2">Transfers an acetyl group from acetyl-CoA to L-homoserine, forming acetyl-L-homoserine.</text>
</comment>
<dbReference type="RefSeq" id="WP_194367567.1">
    <property type="nucleotide sequence ID" value="NZ_CP054493.1"/>
</dbReference>
<dbReference type="PIRSF" id="PIRSF000443">
    <property type="entry name" value="Homoser_Ac_trans"/>
    <property type="match status" value="1"/>
</dbReference>
<proteinExistence type="inferred from homology"/>
<evidence type="ECO:0000259" key="4">
    <source>
        <dbReference type="Pfam" id="PF00561"/>
    </source>
</evidence>
<dbReference type="InterPro" id="IPR000073">
    <property type="entry name" value="AB_hydrolase_1"/>
</dbReference>
<dbReference type="KEGG" id="smas:HUE87_04645"/>
<comment type="subunit">
    <text evidence="2">Homodimer.</text>
</comment>
<keyword evidence="6" id="KW-1185">Reference proteome</keyword>
<dbReference type="GO" id="GO:0005737">
    <property type="term" value="C:cytoplasm"/>
    <property type="evidence" value="ECO:0007669"/>
    <property type="project" value="UniProtKB-SubCell"/>
</dbReference>
<comment type="caution">
    <text evidence="2">Lacks conserved residue(s) required for the propagation of feature annotation.</text>
</comment>
<dbReference type="InterPro" id="IPR008220">
    <property type="entry name" value="HAT_MetX-like"/>
</dbReference>
<evidence type="ECO:0000313" key="5">
    <source>
        <dbReference type="EMBL" id="QOY55528.1"/>
    </source>
</evidence>
<accession>A0A7S7RRC6</accession>
<feature type="binding site" evidence="2">
    <location>
        <position position="349"/>
    </location>
    <ligand>
        <name>substrate</name>
    </ligand>
</feature>
<dbReference type="NCBIfam" id="NF001209">
    <property type="entry name" value="PRK00175.1"/>
    <property type="match status" value="1"/>
</dbReference>
<dbReference type="GO" id="GO:0009092">
    <property type="term" value="P:homoserine metabolic process"/>
    <property type="evidence" value="ECO:0007669"/>
    <property type="project" value="TreeGrafter"/>
</dbReference>
<evidence type="ECO:0000256" key="1">
    <source>
        <dbReference type="ARBA" id="ARBA00022679"/>
    </source>
</evidence>
<keyword evidence="2" id="KW-0486">Methionine biosynthesis</keyword>
<dbReference type="GO" id="GO:0004414">
    <property type="term" value="F:homoserine O-acetyltransferase activity"/>
    <property type="evidence" value="ECO:0007669"/>
    <property type="project" value="UniProtKB-UniRule"/>
</dbReference>
<evidence type="ECO:0000313" key="6">
    <source>
        <dbReference type="Proteomes" id="UP000593836"/>
    </source>
</evidence>